<evidence type="ECO:0000313" key="2">
    <source>
        <dbReference type="Proteomes" id="UP000230607"/>
    </source>
</evidence>
<dbReference type="OrthoDB" id="129984at2157"/>
<reference evidence="2" key="1">
    <citation type="submission" date="2017-03" db="EMBL/GenBank/DDBJ databases">
        <authorList>
            <person name="Herbold C."/>
        </authorList>
    </citation>
    <scope>NUCLEOTIDE SEQUENCE [LARGE SCALE GENOMIC DNA]</scope>
</reference>
<dbReference type="AlphaFoldDB" id="A0A2H1FF14"/>
<proteinExistence type="predicted"/>
<organism evidence="1 2">
    <name type="scientific">Candidatus Nitrosotalea okcheonensis</name>
    <dbReference type="NCBI Taxonomy" id="1903276"/>
    <lineage>
        <taxon>Archaea</taxon>
        <taxon>Nitrososphaerota</taxon>
        <taxon>Nitrososphaeria</taxon>
        <taxon>Nitrosotaleales</taxon>
        <taxon>Nitrosotaleaceae</taxon>
        <taxon>Nitrosotalea</taxon>
    </lineage>
</organism>
<dbReference type="EMBL" id="LT841358">
    <property type="protein sequence ID" value="SMH71348.1"/>
    <property type="molecule type" value="Genomic_DNA"/>
</dbReference>
<protein>
    <recommendedName>
        <fullName evidence="3">HNH endonuclease</fullName>
    </recommendedName>
</protein>
<dbReference type="Proteomes" id="UP000230607">
    <property type="component" value="Chromosome 1"/>
</dbReference>
<evidence type="ECO:0008006" key="3">
    <source>
        <dbReference type="Google" id="ProtNLM"/>
    </source>
</evidence>
<gene>
    <name evidence="1" type="ORF">NCS_11155</name>
</gene>
<evidence type="ECO:0000313" key="1">
    <source>
        <dbReference type="EMBL" id="SMH71348.1"/>
    </source>
</evidence>
<sequence>MKDYFTKILGLIAEKTWTDKFATGQGFCIICGHDDPLDLEYHHVAGKNNSSLVVSLCRNCHGKVSRKQQISWPDEWSSKDNSLKYKEGLMLRGLSDLMRVKSDHILHGDTV</sequence>
<dbReference type="RefSeq" id="WP_157927333.1">
    <property type="nucleotide sequence ID" value="NZ_LT841358.1"/>
</dbReference>
<accession>A0A2H1FF14</accession>
<name>A0A2H1FF14_9ARCH</name>
<keyword evidence="2" id="KW-1185">Reference proteome</keyword>